<evidence type="ECO:0008006" key="8">
    <source>
        <dbReference type="Google" id="ProtNLM"/>
    </source>
</evidence>
<evidence type="ECO:0000256" key="4">
    <source>
        <dbReference type="ARBA" id="ARBA00023136"/>
    </source>
</evidence>
<dbReference type="EMBL" id="LIYD01000005">
    <property type="protein sequence ID" value="KOS04622.1"/>
    <property type="molecule type" value="Genomic_DNA"/>
</dbReference>
<evidence type="ECO:0000256" key="3">
    <source>
        <dbReference type="ARBA" id="ARBA00022989"/>
    </source>
</evidence>
<dbReference type="AlphaFoldDB" id="A0A0N0RQB3"/>
<dbReference type="STRING" id="1202724.AM493_00130"/>
<dbReference type="Proteomes" id="UP000037755">
    <property type="component" value="Unassembled WGS sequence"/>
</dbReference>
<dbReference type="RefSeq" id="WP_054405588.1">
    <property type="nucleotide sequence ID" value="NZ_FOYA01000012.1"/>
</dbReference>
<keyword evidence="2 5" id="KW-0812">Transmembrane</keyword>
<keyword evidence="4 5" id="KW-0472">Membrane</keyword>
<evidence type="ECO:0000313" key="7">
    <source>
        <dbReference type="Proteomes" id="UP000037755"/>
    </source>
</evidence>
<evidence type="ECO:0000256" key="1">
    <source>
        <dbReference type="ARBA" id="ARBA00004141"/>
    </source>
</evidence>
<sequence length="152" mass="17194">METTENKTTAMLLQLSAYAQYIFPFGNFILPVVIWSAKKDQSKFIDYNGKQAINFQLSLLIYTVVLIIIAAPIFAYTIFNDIDFSISLTGRWHFDTESIRHAKISGLVMLGIVAMVMTFVLKVAEFIIILIAAIKNGNGENYNFPLTIKFLK</sequence>
<comment type="caution">
    <text evidence="6">The sequence shown here is derived from an EMBL/GenBank/DDBJ whole genome shotgun (WGS) entry which is preliminary data.</text>
</comment>
<dbReference type="OrthoDB" id="9808930at2"/>
<accession>A0A0N0RQB3</accession>
<dbReference type="Pfam" id="PF09685">
    <property type="entry name" value="MamF_MmsF"/>
    <property type="match status" value="1"/>
</dbReference>
<comment type="subcellular location">
    <subcellularLocation>
        <location evidence="1">Membrane</location>
        <topology evidence="1">Multi-pass membrane protein</topology>
    </subcellularLocation>
</comment>
<feature type="transmembrane region" description="Helical" evidence="5">
    <location>
        <begin position="57"/>
        <end position="79"/>
    </location>
</feature>
<keyword evidence="7" id="KW-1185">Reference proteome</keyword>
<name>A0A0N0RQB3_9FLAO</name>
<dbReference type="PATRIC" id="fig|1202724.3.peg.17"/>
<reference evidence="6 7" key="1">
    <citation type="submission" date="2015-08" db="EMBL/GenBank/DDBJ databases">
        <title>Whole genome sequence of Flavobacterium akiainvivens IK-1T, from decaying Wikstroemia oahuensis, an endemic Hawaiian shrub.</title>
        <authorList>
            <person name="Wan X."/>
            <person name="Hou S."/>
            <person name="Saito J."/>
            <person name="Donachie S."/>
        </authorList>
    </citation>
    <scope>NUCLEOTIDE SEQUENCE [LARGE SCALE GENOMIC DNA]</scope>
    <source>
        <strain evidence="6 7">IK-1</strain>
    </source>
</reference>
<organism evidence="6 7">
    <name type="scientific">Flavobacterium akiainvivens</name>
    <dbReference type="NCBI Taxonomy" id="1202724"/>
    <lineage>
        <taxon>Bacteria</taxon>
        <taxon>Pseudomonadati</taxon>
        <taxon>Bacteroidota</taxon>
        <taxon>Flavobacteriia</taxon>
        <taxon>Flavobacteriales</taxon>
        <taxon>Flavobacteriaceae</taxon>
        <taxon>Flavobacterium</taxon>
    </lineage>
</organism>
<keyword evidence="3 5" id="KW-1133">Transmembrane helix</keyword>
<evidence type="ECO:0000313" key="6">
    <source>
        <dbReference type="EMBL" id="KOS04622.1"/>
    </source>
</evidence>
<proteinExistence type="predicted"/>
<feature type="transmembrane region" description="Helical" evidence="5">
    <location>
        <begin position="107"/>
        <end position="134"/>
    </location>
</feature>
<dbReference type="InterPro" id="IPR019109">
    <property type="entry name" value="MamF_MmsF"/>
</dbReference>
<feature type="transmembrane region" description="Helical" evidence="5">
    <location>
        <begin position="18"/>
        <end position="37"/>
    </location>
</feature>
<protein>
    <recommendedName>
        <fullName evidence="8">DUF4870 domain-containing protein</fullName>
    </recommendedName>
</protein>
<evidence type="ECO:0000256" key="5">
    <source>
        <dbReference type="SAM" id="Phobius"/>
    </source>
</evidence>
<gene>
    <name evidence="6" type="ORF">AM493_00130</name>
</gene>
<evidence type="ECO:0000256" key="2">
    <source>
        <dbReference type="ARBA" id="ARBA00022692"/>
    </source>
</evidence>